<name>A0AAN0RKH0_9RHOB</name>
<dbReference type="Gene3D" id="3.40.50.1240">
    <property type="entry name" value="Phosphoglycerate mutase-like"/>
    <property type="match status" value="1"/>
</dbReference>
<dbReference type="InterPro" id="IPR013078">
    <property type="entry name" value="His_Pase_superF_clade-1"/>
</dbReference>
<proteinExistence type="predicted"/>
<sequence length="190" mass="21388">MSDWFWIRHGPTHEKNFTGWRDVPADLSDRALIDRLSAYLPPEAVVVSSDLTRSVTTADALAGGRTRLPHEADLREFHFGDWDGRHWSDVAQTDPQLSRDFWEKPGDIMAPNGESWNMAAARARPVVDRLTAAHNSIIAVAHFGIILTQVQRALDSSAYACLAHKIDNFSVTHLREDQGEWQVICINHLP</sequence>
<dbReference type="CDD" id="cd07067">
    <property type="entry name" value="HP_PGM_like"/>
    <property type="match status" value="1"/>
</dbReference>
<dbReference type="GO" id="GO:0016791">
    <property type="term" value="F:phosphatase activity"/>
    <property type="evidence" value="ECO:0007669"/>
    <property type="project" value="TreeGrafter"/>
</dbReference>
<dbReference type="SUPFAM" id="SSF53254">
    <property type="entry name" value="Phosphoglycerate mutase-like"/>
    <property type="match status" value="1"/>
</dbReference>
<dbReference type="PANTHER" id="PTHR48100">
    <property type="entry name" value="BROAD-SPECIFICITY PHOSPHATASE YOR283W-RELATED"/>
    <property type="match status" value="1"/>
</dbReference>
<protein>
    <submittedName>
        <fullName evidence="1">Phosphoglycerate mutase family protein</fullName>
    </submittedName>
</protein>
<dbReference type="Pfam" id="PF00300">
    <property type="entry name" value="His_Phos_1"/>
    <property type="match status" value="1"/>
</dbReference>
<dbReference type="InterPro" id="IPR050275">
    <property type="entry name" value="PGM_Phosphatase"/>
</dbReference>
<dbReference type="EMBL" id="CP003984">
    <property type="protein sequence ID" value="AII87664.1"/>
    <property type="molecule type" value="Genomic_DNA"/>
</dbReference>
<dbReference type="GeneID" id="93368090"/>
<dbReference type="Proteomes" id="UP000028680">
    <property type="component" value="Chromosome"/>
</dbReference>
<reference evidence="1 2" key="1">
    <citation type="journal article" date="2014" name="ISME J.">
        <title>Adaptation of an abundant Roseobacter RCA organism to pelagic systems revealed by genomic and transcriptomic analyses.</title>
        <authorList>
            <person name="Voget S."/>
            <person name="Wemheuer B."/>
            <person name="Brinkhoff T."/>
            <person name="Vollmers J."/>
            <person name="Dietrich S."/>
            <person name="Giebel H.A."/>
            <person name="Beardsley C."/>
            <person name="Sardemann C."/>
            <person name="Bakenhus I."/>
            <person name="Billerbeck S."/>
            <person name="Daniel R."/>
            <person name="Simon M."/>
        </authorList>
    </citation>
    <scope>NUCLEOTIDE SEQUENCE [LARGE SCALE GENOMIC DNA]</scope>
    <source>
        <strain evidence="1 2">RCA23</strain>
    </source>
</reference>
<dbReference type="GO" id="GO:0005737">
    <property type="term" value="C:cytoplasm"/>
    <property type="evidence" value="ECO:0007669"/>
    <property type="project" value="TreeGrafter"/>
</dbReference>
<organism evidence="1 2">
    <name type="scientific">Planktomarina temperata RCA23</name>
    <dbReference type="NCBI Taxonomy" id="666509"/>
    <lineage>
        <taxon>Bacteria</taxon>
        <taxon>Pseudomonadati</taxon>
        <taxon>Pseudomonadota</taxon>
        <taxon>Alphaproteobacteria</taxon>
        <taxon>Rhodobacterales</taxon>
        <taxon>Paracoccaceae</taxon>
        <taxon>Planktomarina</taxon>
    </lineage>
</organism>
<evidence type="ECO:0000313" key="2">
    <source>
        <dbReference type="Proteomes" id="UP000028680"/>
    </source>
</evidence>
<evidence type="ECO:0000313" key="1">
    <source>
        <dbReference type="EMBL" id="AII87664.1"/>
    </source>
</evidence>
<dbReference type="RefSeq" id="WP_044050342.1">
    <property type="nucleotide sequence ID" value="NZ_CP003984.1"/>
</dbReference>
<accession>A0AAN0RKH0</accession>
<dbReference type="PANTHER" id="PTHR48100:SF1">
    <property type="entry name" value="HISTIDINE PHOSPHATASE FAMILY PROTEIN-RELATED"/>
    <property type="match status" value="1"/>
</dbReference>
<dbReference type="InterPro" id="IPR029033">
    <property type="entry name" value="His_PPase_superfam"/>
</dbReference>
<dbReference type="KEGG" id="ptp:RCA23_c21330"/>
<keyword evidence="2" id="KW-1185">Reference proteome</keyword>
<gene>
    <name evidence="1" type="ORF">RCA23_c21330</name>
</gene>
<dbReference type="AlphaFoldDB" id="A0AAN0RKH0"/>